<dbReference type="Gene3D" id="1.10.10.10">
    <property type="entry name" value="Winged helix-like DNA-binding domain superfamily/Winged helix DNA-binding domain"/>
    <property type="match status" value="1"/>
</dbReference>
<accession>A0A1N7G3Q4</accession>
<dbReference type="Pfam" id="PF13545">
    <property type="entry name" value="HTH_Crp_2"/>
    <property type="match status" value="1"/>
</dbReference>
<evidence type="ECO:0000313" key="7">
    <source>
        <dbReference type="EMBL" id="SIS07175.1"/>
    </source>
</evidence>
<dbReference type="PANTHER" id="PTHR24567:SF68">
    <property type="entry name" value="DNA-BINDING TRANSCRIPTIONAL DUAL REGULATOR CRP"/>
    <property type="match status" value="1"/>
</dbReference>
<gene>
    <name evidence="7" type="ORF">SAMN05421666_1637</name>
</gene>
<keyword evidence="2" id="KW-0238">DNA-binding</keyword>
<dbReference type="InterPro" id="IPR050397">
    <property type="entry name" value="Env_Response_Regulators"/>
</dbReference>
<dbReference type="Gene3D" id="2.60.120.10">
    <property type="entry name" value="Jelly Rolls"/>
    <property type="match status" value="1"/>
</dbReference>
<dbReference type="Pfam" id="PF00027">
    <property type="entry name" value="cNMP_binding"/>
    <property type="match status" value="1"/>
</dbReference>
<dbReference type="PROSITE" id="PS50042">
    <property type="entry name" value="CNMP_BINDING_3"/>
    <property type="match status" value="1"/>
</dbReference>
<evidence type="ECO:0000256" key="3">
    <source>
        <dbReference type="ARBA" id="ARBA00023163"/>
    </source>
</evidence>
<name>A0A1N7G3Q4_9RHOB</name>
<keyword evidence="8" id="KW-1185">Reference proteome</keyword>
<evidence type="ECO:0000313" key="8">
    <source>
        <dbReference type="Proteomes" id="UP000186019"/>
    </source>
</evidence>
<dbReference type="InterPro" id="IPR014710">
    <property type="entry name" value="RmlC-like_jellyroll"/>
</dbReference>
<dbReference type="PROSITE" id="PS00889">
    <property type="entry name" value="CNMP_BINDING_2"/>
    <property type="match status" value="1"/>
</dbReference>
<dbReference type="InterPro" id="IPR018488">
    <property type="entry name" value="cNMP-bd_CS"/>
</dbReference>
<feature type="domain" description="HTH crp-type" evidence="6">
    <location>
        <begin position="149"/>
        <end position="222"/>
    </location>
</feature>
<protein>
    <submittedName>
        <fullName evidence="7">cAMP-binding domain of CRP or a regulatory subunit of cAMP-dependent protein kinases</fullName>
    </submittedName>
</protein>
<sequence>MQKAKLADAVKSCYLFAGAERQSVEALADASYVWKSSAGETLFQTGDAADGLRILLSGLVRIWIADAEGRELTLALLEPGDPFGEIALLDGLPRSANATAIESSECLILPCKAMEEVLATDPALGRHLIQLLCELLRRNIVAIGGFAFSGLGGRLALKLHELALSHGTVEAGSARLNRKFSQSELAAMLGVTREAVNKRMTALAHDGLVSVDGGLITVPSLTALAARANAEARLGA</sequence>
<dbReference type="CDD" id="cd00038">
    <property type="entry name" value="CAP_ED"/>
    <property type="match status" value="1"/>
</dbReference>
<dbReference type="GO" id="GO:0003677">
    <property type="term" value="F:DNA binding"/>
    <property type="evidence" value="ECO:0007669"/>
    <property type="project" value="UniProtKB-KW"/>
</dbReference>
<keyword evidence="7" id="KW-0418">Kinase</keyword>
<dbReference type="InterPro" id="IPR012318">
    <property type="entry name" value="HTH_CRP"/>
</dbReference>
<dbReference type="RefSeq" id="WP_076532538.1">
    <property type="nucleotide sequence ID" value="NZ_FOAC01000001.1"/>
</dbReference>
<evidence type="ECO:0000256" key="2">
    <source>
        <dbReference type="ARBA" id="ARBA00023125"/>
    </source>
</evidence>
<dbReference type="Proteomes" id="UP000186019">
    <property type="component" value="Unassembled WGS sequence"/>
</dbReference>
<keyword evidence="7" id="KW-0808">Transferase</keyword>
<feature type="domain" description="HTH cro/C1-type" evidence="5">
    <location>
        <begin position="174"/>
        <end position="198"/>
    </location>
</feature>
<dbReference type="AlphaFoldDB" id="A0A1N7G3Q4"/>
<feature type="domain" description="Cyclic nucleotide-binding" evidence="4">
    <location>
        <begin position="15"/>
        <end position="135"/>
    </location>
</feature>
<dbReference type="STRING" id="573024.SAMN05216208_0499"/>
<evidence type="ECO:0000259" key="4">
    <source>
        <dbReference type="PROSITE" id="PS50042"/>
    </source>
</evidence>
<dbReference type="PROSITE" id="PS50943">
    <property type="entry name" value="HTH_CROC1"/>
    <property type="match status" value="1"/>
</dbReference>
<dbReference type="GO" id="GO:0016301">
    <property type="term" value="F:kinase activity"/>
    <property type="evidence" value="ECO:0007669"/>
    <property type="project" value="UniProtKB-KW"/>
</dbReference>
<dbReference type="InterPro" id="IPR000595">
    <property type="entry name" value="cNMP-bd_dom"/>
</dbReference>
<keyword evidence="3" id="KW-0804">Transcription</keyword>
<dbReference type="PANTHER" id="PTHR24567">
    <property type="entry name" value="CRP FAMILY TRANSCRIPTIONAL REGULATORY PROTEIN"/>
    <property type="match status" value="1"/>
</dbReference>
<evidence type="ECO:0000259" key="5">
    <source>
        <dbReference type="PROSITE" id="PS50943"/>
    </source>
</evidence>
<dbReference type="InterPro" id="IPR001387">
    <property type="entry name" value="Cro/C1-type_HTH"/>
</dbReference>
<evidence type="ECO:0000259" key="6">
    <source>
        <dbReference type="PROSITE" id="PS51063"/>
    </source>
</evidence>
<dbReference type="OrthoDB" id="9786503at2"/>
<dbReference type="InterPro" id="IPR036390">
    <property type="entry name" value="WH_DNA-bd_sf"/>
</dbReference>
<evidence type="ECO:0000256" key="1">
    <source>
        <dbReference type="ARBA" id="ARBA00023015"/>
    </source>
</evidence>
<reference evidence="7 8" key="1">
    <citation type="submission" date="2017-01" db="EMBL/GenBank/DDBJ databases">
        <authorList>
            <person name="Mah S.A."/>
            <person name="Swanson W.J."/>
            <person name="Moy G.W."/>
            <person name="Vacquier V.D."/>
        </authorList>
    </citation>
    <scope>NUCLEOTIDE SEQUENCE [LARGE SCALE GENOMIC DNA]</scope>
    <source>
        <strain evidence="7 8">DSM 29590</strain>
    </source>
</reference>
<dbReference type="GO" id="GO:0003700">
    <property type="term" value="F:DNA-binding transcription factor activity"/>
    <property type="evidence" value="ECO:0007669"/>
    <property type="project" value="TreeGrafter"/>
</dbReference>
<dbReference type="PROSITE" id="PS51063">
    <property type="entry name" value="HTH_CRP_2"/>
    <property type="match status" value="1"/>
</dbReference>
<dbReference type="SMART" id="SM00419">
    <property type="entry name" value="HTH_CRP"/>
    <property type="match status" value="1"/>
</dbReference>
<dbReference type="SUPFAM" id="SSF46785">
    <property type="entry name" value="Winged helix' DNA-binding domain"/>
    <property type="match status" value="1"/>
</dbReference>
<proteinExistence type="predicted"/>
<organism evidence="7 8">
    <name type="scientific">Roseovarius nanhaiticus</name>
    <dbReference type="NCBI Taxonomy" id="573024"/>
    <lineage>
        <taxon>Bacteria</taxon>
        <taxon>Pseudomonadati</taxon>
        <taxon>Pseudomonadota</taxon>
        <taxon>Alphaproteobacteria</taxon>
        <taxon>Rhodobacterales</taxon>
        <taxon>Roseobacteraceae</taxon>
        <taxon>Roseovarius</taxon>
    </lineage>
</organism>
<dbReference type="SUPFAM" id="SSF51206">
    <property type="entry name" value="cAMP-binding domain-like"/>
    <property type="match status" value="1"/>
</dbReference>
<dbReference type="GO" id="GO:0005829">
    <property type="term" value="C:cytosol"/>
    <property type="evidence" value="ECO:0007669"/>
    <property type="project" value="TreeGrafter"/>
</dbReference>
<dbReference type="SMART" id="SM00100">
    <property type="entry name" value="cNMP"/>
    <property type="match status" value="1"/>
</dbReference>
<keyword evidence="1" id="KW-0805">Transcription regulation</keyword>
<dbReference type="InterPro" id="IPR036388">
    <property type="entry name" value="WH-like_DNA-bd_sf"/>
</dbReference>
<dbReference type="InterPro" id="IPR018490">
    <property type="entry name" value="cNMP-bd_dom_sf"/>
</dbReference>
<dbReference type="EMBL" id="FTNV01000001">
    <property type="protein sequence ID" value="SIS07175.1"/>
    <property type="molecule type" value="Genomic_DNA"/>
</dbReference>